<dbReference type="InterPro" id="IPR052563">
    <property type="entry name" value="FliK"/>
</dbReference>
<dbReference type="RefSeq" id="WP_177203359.1">
    <property type="nucleotide sequence ID" value="NZ_FOVC01000014.1"/>
</dbReference>
<gene>
    <name evidence="3" type="ORF">SAMN05216516_1145</name>
</gene>
<feature type="compositionally biased region" description="Basic and acidic residues" evidence="1">
    <location>
        <begin position="398"/>
        <end position="409"/>
    </location>
</feature>
<dbReference type="PANTHER" id="PTHR37533">
    <property type="entry name" value="FLAGELLAR HOOK-LENGTH CONTROL PROTEIN"/>
    <property type="match status" value="1"/>
</dbReference>
<feature type="region of interest" description="Disordered" evidence="1">
    <location>
        <begin position="365"/>
        <end position="409"/>
    </location>
</feature>
<evidence type="ECO:0000256" key="1">
    <source>
        <dbReference type="SAM" id="MobiDB-lite"/>
    </source>
</evidence>
<dbReference type="EMBL" id="FOVC01000014">
    <property type="protein sequence ID" value="SFN68221.1"/>
    <property type="molecule type" value="Genomic_DNA"/>
</dbReference>
<name>A0A1I5B0T2_9GAMM</name>
<evidence type="ECO:0000259" key="2">
    <source>
        <dbReference type="Pfam" id="PF02120"/>
    </source>
</evidence>
<dbReference type="AlphaFoldDB" id="A0A1I5B0T2"/>
<protein>
    <submittedName>
        <fullName evidence="3">Hook-length control protein FliK</fullName>
    </submittedName>
</protein>
<dbReference type="STRING" id="1367852.SAMN05216516_1145"/>
<proteinExistence type="predicted"/>
<dbReference type="CDD" id="cd17470">
    <property type="entry name" value="T3SS_Flik_C"/>
    <property type="match status" value="1"/>
</dbReference>
<feature type="domain" description="Flagellar hook-length control protein-like C-terminal" evidence="2">
    <location>
        <begin position="293"/>
        <end position="374"/>
    </location>
</feature>
<dbReference type="Pfam" id="PF02120">
    <property type="entry name" value="Flg_hook"/>
    <property type="match status" value="1"/>
</dbReference>
<dbReference type="InterPro" id="IPR038610">
    <property type="entry name" value="FliK-like_C_sf"/>
</dbReference>
<dbReference type="Gene3D" id="3.30.750.140">
    <property type="match status" value="1"/>
</dbReference>
<dbReference type="PANTHER" id="PTHR37533:SF2">
    <property type="entry name" value="FLAGELLAR HOOK-LENGTH CONTROL PROTEIN"/>
    <property type="match status" value="1"/>
</dbReference>
<organism evidence="3 4">
    <name type="scientific">Izhakiella capsodis</name>
    <dbReference type="NCBI Taxonomy" id="1367852"/>
    <lineage>
        <taxon>Bacteria</taxon>
        <taxon>Pseudomonadati</taxon>
        <taxon>Pseudomonadota</taxon>
        <taxon>Gammaproteobacteria</taxon>
        <taxon>Enterobacterales</taxon>
        <taxon>Erwiniaceae</taxon>
        <taxon>Izhakiella</taxon>
    </lineage>
</organism>
<sequence>MPKPGRHQSNVHTDSDDISGDPAVLLALLLPEVSMPSQDDAGVNLAAGYGGNGELVLALPDTGLLNTDDVITPLANAVSTNGVMGYVGGAIPQTAMPALDLQYESADSTTDTGVSTGTTSALTSSIPGSVVSVDHESLNAGYASPQGRAGVSILLPENHAAFSVSLPAVPSNLPSSQQSMPLLAVAAAVSSTDPSRGHVDNSVGDDFLSTTNQTPTKPVEASLLRALYKSTRAQGVASTPQLSAALNSLAPLANGAHQTAAAQITEQKNQQPITAQLAASIDSQRTLQQVLGERLQMQIDNQMQKATIRLDPPDLGKLDISLHYTAGKLQVQIHAAQQDVWRVLSQAVPELRAMLSETNQLQVNVQVSQQGGKSRERDRQQEEDEPISTNDGLIVNSPERDDRSVITRV</sequence>
<accession>A0A1I5B0T2</accession>
<reference evidence="4" key="1">
    <citation type="submission" date="2016-10" db="EMBL/GenBank/DDBJ databases">
        <authorList>
            <person name="Varghese N."/>
            <person name="Submissions S."/>
        </authorList>
    </citation>
    <scope>NUCLEOTIDE SEQUENCE [LARGE SCALE GENOMIC DNA]</scope>
    <source>
        <strain evidence="4">N6PO6</strain>
    </source>
</reference>
<evidence type="ECO:0000313" key="4">
    <source>
        <dbReference type="Proteomes" id="UP000242222"/>
    </source>
</evidence>
<dbReference type="InterPro" id="IPR021136">
    <property type="entry name" value="Flagellar_hook_control-like_C"/>
</dbReference>
<dbReference type="Proteomes" id="UP000242222">
    <property type="component" value="Unassembled WGS sequence"/>
</dbReference>
<evidence type="ECO:0000313" key="3">
    <source>
        <dbReference type="EMBL" id="SFN68221.1"/>
    </source>
</evidence>
<keyword evidence="4" id="KW-1185">Reference proteome</keyword>